<dbReference type="PANTHER" id="PTHR11994">
    <property type="entry name" value="60S RIBOSOMAL PROTEIN L11-RELATED"/>
    <property type="match status" value="1"/>
</dbReference>
<evidence type="ECO:0000256" key="1">
    <source>
        <dbReference type="ARBA" id="ARBA00004123"/>
    </source>
</evidence>
<dbReference type="GO" id="GO:0005840">
    <property type="term" value="C:ribosome"/>
    <property type="evidence" value="ECO:0007669"/>
    <property type="project" value="UniProtKB-KW"/>
</dbReference>
<dbReference type="InterPro" id="IPR022803">
    <property type="entry name" value="Ribosomal_uL5_dom_sf"/>
</dbReference>
<dbReference type="OrthoDB" id="1734943at2759"/>
<proteinExistence type="inferred from homology"/>
<keyword evidence="4" id="KW-0963">Cytoplasm</keyword>
<evidence type="ECO:0000259" key="12">
    <source>
        <dbReference type="Pfam" id="PF00673"/>
    </source>
</evidence>
<comment type="similarity">
    <text evidence="3 10">Belongs to the universal ribosomal protein uL5 family.</text>
</comment>
<evidence type="ECO:0000256" key="5">
    <source>
        <dbReference type="ARBA" id="ARBA00022730"/>
    </source>
</evidence>
<name>A0A0V0QKT5_PSEPJ</name>
<comment type="subcellular location">
    <subcellularLocation>
        <location evidence="2">Cytoplasm</location>
    </subcellularLocation>
    <subcellularLocation>
        <location evidence="1">Nucleus</location>
    </subcellularLocation>
</comment>
<evidence type="ECO:0000259" key="11">
    <source>
        <dbReference type="Pfam" id="PF00281"/>
    </source>
</evidence>
<dbReference type="GO" id="GO:0005634">
    <property type="term" value="C:nucleus"/>
    <property type="evidence" value="ECO:0007669"/>
    <property type="project" value="UniProtKB-SubCell"/>
</dbReference>
<evidence type="ECO:0000256" key="7">
    <source>
        <dbReference type="ARBA" id="ARBA00022980"/>
    </source>
</evidence>
<keyword evidence="14" id="KW-1185">Reference proteome</keyword>
<comment type="caution">
    <text evidence="13">The sequence shown here is derived from an EMBL/GenBank/DDBJ whole genome shotgun (WGS) entry which is preliminary data.</text>
</comment>
<dbReference type="GO" id="GO:0019843">
    <property type="term" value="F:rRNA binding"/>
    <property type="evidence" value="ECO:0007669"/>
    <property type="project" value="UniProtKB-KW"/>
</dbReference>
<evidence type="ECO:0000256" key="6">
    <source>
        <dbReference type="ARBA" id="ARBA00022884"/>
    </source>
</evidence>
<dbReference type="FunCoup" id="A0A0V0QKT5">
    <property type="interactions" value="275"/>
</dbReference>
<evidence type="ECO:0000256" key="10">
    <source>
        <dbReference type="RuleBase" id="RU003930"/>
    </source>
</evidence>
<organism evidence="13 14">
    <name type="scientific">Pseudocohnilembus persalinus</name>
    <name type="common">Ciliate</name>
    <dbReference type="NCBI Taxonomy" id="266149"/>
    <lineage>
        <taxon>Eukaryota</taxon>
        <taxon>Sar</taxon>
        <taxon>Alveolata</taxon>
        <taxon>Ciliophora</taxon>
        <taxon>Intramacronucleata</taxon>
        <taxon>Oligohymenophorea</taxon>
        <taxon>Scuticociliatia</taxon>
        <taxon>Philasterida</taxon>
        <taxon>Pseudocohnilembidae</taxon>
        <taxon>Pseudocohnilembus</taxon>
    </lineage>
</organism>
<dbReference type="InterPro" id="IPR057266">
    <property type="entry name" value="Ribosomal_uL5_euk/arc-type"/>
</dbReference>
<keyword evidence="6" id="KW-0694">RNA-binding</keyword>
<keyword evidence="8" id="KW-0539">Nucleus</keyword>
<dbReference type="OMA" id="NPMKELK"/>
<dbReference type="SUPFAM" id="SSF55282">
    <property type="entry name" value="RL5-like"/>
    <property type="match status" value="1"/>
</dbReference>
<evidence type="ECO:0000256" key="9">
    <source>
        <dbReference type="ARBA" id="ARBA00023274"/>
    </source>
</evidence>
<feature type="domain" description="Large ribosomal subunit protein uL5 C-terminal" evidence="12">
    <location>
        <begin position="66"/>
        <end position="163"/>
    </location>
</feature>
<dbReference type="Gene3D" id="3.30.1440.10">
    <property type="match status" value="1"/>
</dbReference>
<dbReference type="InParanoid" id="A0A0V0QKT5"/>
<keyword evidence="7 10" id="KW-0689">Ribosomal protein</keyword>
<protein>
    <submittedName>
        <fullName evidence="13">Ribosomal protein L5 domain</fullName>
    </submittedName>
</protein>
<dbReference type="InterPro" id="IPR002132">
    <property type="entry name" value="Ribosomal_uL5"/>
</dbReference>
<evidence type="ECO:0000256" key="4">
    <source>
        <dbReference type="ARBA" id="ARBA00022490"/>
    </source>
</evidence>
<dbReference type="InterPro" id="IPR031309">
    <property type="entry name" value="Ribosomal_uL5_C"/>
</dbReference>
<dbReference type="EMBL" id="LDAU01000154">
    <property type="protein sequence ID" value="KRX02680.1"/>
    <property type="molecule type" value="Genomic_DNA"/>
</dbReference>
<evidence type="ECO:0000256" key="8">
    <source>
        <dbReference type="ARBA" id="ARBA00023242"/>
    </source>
</evidence>
<keyword evidence="9 10" id="KW-0687">Ribonucleoprotein</keyword>
<evidence type="ECO:0000256" key="3">
    <source>
        <dbReference type="ARBA" id="ARBA00008553"/>
    </source>
</evidence>
<dbReference type="Pfam" id="PF00281">
    <property type="entry name" value="Ribosomal_L5"/>
    <property type="match status" value="1"/>
</dbReference>
<evidence type="ECO:0000256" key="2">
    <source>
        <dbReference type="ARBA" id="ARBA00004496"/>
    </source>
</evidence>
<feature type="domain" description="Large ribosomal subunit protein uL5 N-terminal" evidence="11">
    <location>
        <begin position="9"/>
        <end position="62"/>
    </location>
</feature>
<dbReference type="NCBIfam" id="NF003258">
    <property type="entry name" value="PRK04219.1"/>
    <property type="match status" value="1"/>
</dbReference>
<dbReference type="GO" id="GO:0003735">
    <property type="term" value="F:structural constituent of ribosome"/>
    <property type="evidence" value="ECO:0007669"/>
    <property type="project" value="InterPro"/>
</dbReference>
<dbReference type="PIRSF" id="PIRSF002161">
    <property type="entry name" value="Ribosomal_L5"/>
    <property type="match status" value="1"/>
</dbReference>
<keyword evidence="5" id="KW-0699">rRNA-binding</keyword>
<dbReference type="GO" id="GO:0005737">
    <property type="term" value="C:cytoplasm"/>
    <property type="evidence" value="ECO:0007669"/>
    <property type="project" value="UniProtKB-SubCell"/>
</dbReference>
<dbReference type="Pfam" id="PF00673">
    <property type="entry name" value="Ribosomal_L5_C"/>
    <property type="match status" value="1"/>
</dbReference>
<evidence type="ECO:0000313" key="13">
    <source>
        <dbReference type="EMBL" id="KRX02680.1"/>
    </source>
</evidence>
<dbReference type="AlphaFoldDB" id="A0A0V0QKT5"/>
<dbReference type="GO" id="GO:1990904">
    <property type="term" value="C:ribonucleoprotein complex"/>
    <property type="evidence" value="ECO:0007669"/>
    <property type="project" value="UniProtKB-KW"/>
</dbReference>
<dbReference type="Proteomes" id="UP000054937">
    <property type="component" value="Unassembled WGS sequence"/>
</dbReference>
<reference evidence="13 14" key="1">
    <citation type="journal article" date="2015" name="Sci. Rep.">
        <title>Genome of the facultative scuticociliatosis pathogen Pseudocohnilembus persalinus provides insight into its virulence through horizontal gene transfer.</title>
        <authorList>
            <person name="Xiong J."/>
            <person name="Wang G."/>
            <person name="Cheng J."/>
            <person name="Tian M."/>
            <person name="Pan X."/>
            <person name="Warren A."/>
            <person name="Jiang C."/>
            <person name="Yuan D."/>
            <person name="Miao W."/>
        </authorList>
    </citation>
    <scope>NUCLEOTIDE SEQUENCE [LARGE SCALE GENOMIC DNA]</scope>
    <source>
        <strain evidence="13">36N120E</strain>
    </source>
</reference>
<dbReference type="InterPro" id="IPR031310">
    <property type="entry name" value="Ribosomal_uL5_N"/>
</dbReference>
<dbReference type="FunFam" id="3.30.1440.10:FF:000004">
    <property type="entry name" value="60S ribosomal protein L11, putative"/>
    <property type="match status" value="1"/>
</dbReference>
<accession>A0A0V0QKT5</accession>
<gene>
    <name evidence="13" type="ORF">PPERSA_12020</name>
</gene>
<sequence>MASKQQKENPMREIKIAKLVINCCVGESGDKLTKATKVLQGLSQQEPVLSRARYTIRSFGIKRNEKIAVHVTMRGKQAEDILERGLRVKENELRKQNFSENGNFGFGIQEHIDLGIKYDPYTGIFGMDFYIVLERPGQRVSRRRAKRSRIGPAQRVTREEAIEWFKQKYDGAVF</sequence>
<dbReference type="GO" id="GO:0006412">
    <property type="term" value="P:translation"/>
    <property type="evidence" value="ECO:0007669"/>
    <property type="project" value="InterPro"/>
</dbReference>
<evidence type="ECO:0000313" key="14">
    <source>
        <dbReference type="Proteomes" id="UP000054937"/>
    </source>
</evidence>